<accession>A0AA38LNK3</accession>
<sequence length="86" mass="9350">GAEAARDLLIKAHNGYKKSLGNANISEPAEKGSPWNRIKGFPKIHKATKNSRRVVVSLLDDSPKSEDVIDSLESRPEARLPPSSAM</sequence>
<gene>
    <name evidence="2" type="ORF">KI387_002472</name>
</gene>
<organism evidence="2 3">
    <name type="scientific">Taxus chinensis</name>
    <name type="common">Chinese yew</name>
    <name type="synonym">Taxus wallichiana var. chinensis</name>
    <dbReference type="NCBI Taxonomy" id="29808"/>
    <lineage>
        <taxon>Eukaryota</taxon>
        <taxon>Viridiplantae</taxon>
        <taxon>Streptophyta</taxon>
        <taxon>Embryophyta</taxon>
        <taxon>Tracheophyta</taxon>
        <taxon>Spermatophyta</taxon>
        <taxon>Pinopsida</taxon>
        <taxon>Pinidae</taxon>
        <taxon>Conifers II</taxon>
        <taxon>Cupressales</taxon>
        <taxon>Taxaceae</taxon>
        <taxon>Taxus</taxon>
    </lineage>
</organism>
<comment type="caution">
    <text evidence="2">The sequence shown here is derived from an EMBL/GenBank/DDBJ whole genome shotgun (WGS) entry which is preliminary data.</text>
</comment>
<feature type="non-terminal residue" evidence="2">
    <location>
        <position position="1"/>
    </location>
</feature>
<keyword evidence="3" id="KW-1185">Reference proteome</keyword>
<name>A0AA38LNK3_TAXCH</name>
<dbReference type="Proteomes" id="UP000824469">
    <property type="component" value="Unassembled WGS sequence"/>
</dbReference>
<dbReference type="EMBL" id="JAHRHJ020000001">
    <property type="protein sequence ID" value="KAH9330364.1"/>
    <property type="molecule type" value="Genomic_DNA"/>
</dbReference>
<protein>
    <submittedName>
        <fullName evidence="2">Uncharacterized protein</fullName>
    </submittedName>
</protein>
<evidence type="ECO:0000313" key="2">
    <source>
        <dbReference type="EMBL" id="KAH9330364.1"/>
    </source>
</evidence>
<feature type="non-terminal residue" evidence="2">
    <location>
        <position position="86"/>
    </location>
</feature>
<evidence type="ECO:0000313" key="3">
    <source>
        <dbReference type="Proteomes" id="UP000824469"/>
    </source>
</evidence>
<feature type="compositionally biased region" description="Basic and acidic residues" evidence="1">
    <location>
        <begin position="63"/>
        <end position="78"/>
    </location>
</feature>
<reference evidence="2 3" key="1">
    <citation type="journal article" date="2021" name="Nat. Plants">
        <title>The Taxus genome provides insights into paclitaxel biosynthesis.</title>
        <authorList>
            <person name="Xiong X."/>
            <person name="Gou J."/>
            <person name="Liao Q."/>
            <person name="Li Y."/>
            <person name="Zhou Q."/>
            <person name="Bi G."/>
            <person name="Li C."/>
            <person name="Du R."/>
            <person name="Wang X."/>
            <person name="Sun T."/>
            <person name="Guo L."/>
            <person name="Liang H."/>
            <person name="Lu P."/>
            <person name="Wu Y."/>
            <person name="Zhang Z."/>
            <person name="Ro D.K."/>
            <person name="Shang Y."/>
            <person name="Huang S."/>
            <person name="Yan J."/>
        </authorList>
    </citation>
    <scope>NUCLEOTIDE SEQUENCE [LARGE SCALE GENOMIC DNA]</scope>
    <source>
        <strain evidence="2">Ta-2019</strain>
    </source>
</reference>
<feature type="region of interest" description="Disordered" evidence="1">
    <location>
        <begin position="63"/>
        <end position="86"/>
    </location>
</feature>
<dbReference type="AlphaFoldDB" id="A0AA38LNK3"/>
<proteinExistence type="predicted"/>
<evidence type="ECO:0000256" key="1">
    <source>
        <dbReference type="SAM" id="MobiDB-lite"/>
    </source>
</evidence>